<comment type="caution">
    <text evidence="2">The sequence shown here is derived from an EMBL/GenBank/DDBJ whole genome shotgun (WGS) entry which is preliminary data.</text>
</comment>
<proteinExistence type="predicted"/>
<dbReference type="PANTHER" id="PTHR36847:SF1">
    <property type="entry name" value="AMIDOLIGASE ENZYME"/>
    <property type="match status" value="1"/>
</dbReference>
<sequence>MSSSALHPQAENKAGPSSIGTELEFFVAVRIDDGSQPTVPKLFASSEGKPLVVREAGSRGRALETYAIEHVRHTITLAIEKNVRCKTRVIASPQDLDDHEARHLGPYMSWTVEHEGTASMPEDILGQRGVSDYMWVDLEVKSPALWVTDDAFIKILDVVQALQHTYWICTPPSTALQFHYGCGKDYIPFRNLRRIAALLYAADPLVTQLHPQHRRNNTYSLSNRLYSILAHGSTEPDANRDPEAPETELESPDRRGEGSDPQREAKVQGSTKFKPVFAHGMLTGYDISAHNFYLTDPDTTVSLGSGRVPRGYACKPLGILTAVREILHCTTAPGLSERMEILMERPAYDFGAYADSRYMREAPRRRQQPKRTIEFRHAAGTMDPEEVVAHTKIVVRFCEWASAADLAEFWKLILDCEAGESTPSWFDVFDLLARLDLNAEAKVLQTSMAPRYGIKILDEDAGTAKYPETLDPKAWNWDRRTIM</sequence>
<protein>
    <submittedName>
        <fullName evidence="2">Uncharacterized protein</fullName>
    </submittedName>
</protein>
<dbReference type="EMBL" id="QJNU01000420">
    <property type="protein sequence ID" value="RYO99423.1"/>
    <property type="molecule type" value="Genomic_DNA"/>
</dbReference>
<accession>A0A4Q4T7E0</accession>
<dbReference type="Proteomes" id="UP000293360">
    <property type="component" value="Unassembled WGS sequence"/>
</dbReference>
<gene>
    <name evidence="2" type="ORF">DL764_006818</name>
</gene>
<dbReference type="OrthoDB" id="4768338at2759"/>
<reference evidence="2 3" key="1">
    <citation type="submission" date="2018-06" db="EMBL/GenBank/DDBJ databases">
        <title>Complete Genomes of Monosporascus.</title>
        <authorList>
            <person name="Robinson A.J."/>
            <person name="Natvig D.O."/>
        </authorList>
    </citation>
    <scope>NUCLEOTIDE SEQUENCE [LARGE SCALE GENOMIC DNA]</scope>
    <source>
        <strain evidence="2 3">CBS 110550</strain>
    </source>
</reference>
<dbReference type="PANTHER" id="PTHR36847">
    <property type="entry name" value="AMIDOLIGASE ENZYME"/>
    <property type="match status" value="1"/>
</dbReference>
<evidence type="ECO:0000256" key="1">
    <source>
        <dbReference type="SAM" id="MobiDB-lite"/>
    </source>
</evidence>
<feature type="region of interest" description="Disordered" evidence="1">
    <location>
        <begin position="232"/>
        <end position="270"/>
    </location>
</feature>
<dbReference type="STRING" id="155417.A0A4Q4T7E0"/>
<keyword evidence="3" id="KW-1185">Reference proteome</keyword>
<feature type="compositionally biased region" description="Basic and acidic residues" evidence="1">
    <location>
        <begin position="251"/>
        <end position="266"/>
    </location>
</feature>
<dbReference type="AlphaFoldDB" id="A0A4Q4T7E0"/>
<evidence type="ECO:0000313" key="3">
    <source>
        <dbReference type="Proteomes" id="UP000293360"/>
    </source>
</evidence>
<name>A0A4Q4T7E0_9PEZI</name>
<organism evidence="2 3">
    <name type="scientific">Monosporascus ibericus</name>
    <dbReference type="NCBI Taxonomy" id="155417"/>
    <lineage>
        <taxon>Eukaryota</taxon>
        <taxon>Fungi</taxon>
        <taxon>Dikarya</taxon>
        <taxon>Ascomycota</taxon>
        <taxon>Pezizomycotina</taxon>
        <taxon>Sordariomycetes</taxon>
        <taxon>Xylariomycetidae</taxon>
        <taxon>Xylariales</taxon>
        <taxon>Xylariales incertae sedis</taxon>
        <taxon>Monosporascus</taxon>
    </lineage>
</organism>
<evidence type="ECO:0000313" key="2">
    <source>
        <dbReference type="EMBL" id="RYO99423.1"/>
    </source>
</evidence>